<name>A0A1I1C1U9_9PSEU</name>
<feature type="binding site" evidence="4">
    <location>
        <position position="98"/>
    </location>
    <ligand>
        <name>substrate</name>
    </ligand>
</feature>
<evidence type="ECO:0000256" key="4">
    <source>
        <dbReference type="PIRSR" id="PIRSR605511-2"/>
    </source>
</evidence>
<dbReference type="GO" id="GO:0016787">
    <property type="term" value="F:hydrolase activity"/>
    <property type="evidence" value="ECO:0007669"/>
    <property type="project" value="UniProtKB-KW"/>
</dbReference>
<dbReference type="Gene3D" id="2.120.10.30">
    <property type="entry name" value="TolB, C-terminal domain"/>
    <property type="match status" value="1"/>
</dbReference>
<evidence type="ECO:0000256" key="1">
    <source>
        <dbReference type="ARBA" id="ARBA00008853"/>
    </source>
</evidence>
<feature type="binding site" evidence="4">
    <location>
        <position position="16"/>
    </location>
    <ligand>
        <name>a divalent metal cation</name>
        <dbReference type="ChEBI" id="CHEBI:60240"/>
    </ligand>
</feature>
<dbReference type="GO" id="GO:0046872">
    <property type="term" value="F:metal ion binding"/>
    <property type="evidence" value="ECO:0007669"/>
    <property type="project" value="UniProtKB-KW"/>
</dbReference>
<gene>
    <name evidence="6" type="ORF">SAMN05216266_119125</name>
</gene>
<evidence type="ECO:0000313" key="6">
    <source>
        <dbReference type="EMBL" id="SFB56307.1"/>
    </source>
</evidence>
<proteinExistence type="inferred from homology"/>
<dbReference type="InterPro" id="IPR011042">
    <property type="entry name" value="6-blade_b-propeller_TolB-like"/>
</dbReference>
<keyword evidence="2" id="KW-0378">Hydrolase</keyword>
<dbReference type="AlphaFoldDB" id="A0A1I1C1U9"/>
<feature type="domain" description="SMP-30/Gluconolactonase/LRE-like region" evidence="5">
    <location>
        <begin position="14"/>
        <end position="269"/>
    </location>
</feature>
<keyword evidence="4" id="KW-0479">Metal-binding</keyword>
<evidence type="ECO:0000256" key="2">
    <source>
        <dbReference type="ARBA" id="ARBA00022801"/>
    </source>
</evidence>
<dbReference type="Pfam" id="PF08450">
    <property type="entry name" value="SGL"/>
    <property type="match status" value="1"/>
</dbReference>
<evidence type="ECO:0000259" key="5">
    <source>
        <dbReference type="Pfam" id="PF08450"/>
    </source>
</evidence>
<dbReference type="STRING" id="490629.SAMN05216266_119125"/>
<dbReference type="OrthoDB" id="2633250at2"/>
<dbReference type="RefSeq" id="WP_091676781.1">
    <property type="nucleotide sequence ID" value="NZ_FOKG01000019.1"/>
</dbReference>
<keyword evidence="7" id="KW-1185">Reference proteome</keyword>
<feature type="binding site" evidence="4">
    <location>
        <position position="212"/>
    </location>
    <ligand>
        <name>a divalent metal cation</name>
        <dbReference type="ChEBI" id="CHEBI:60240"/>
    </ligand>
</feature>
<feature type="binding site" evidence="4">
    <location>
        <position position="167"/>
    </location>
    <ligand>
        <name>a divalent metal cation</name>
        <dbReference type="ChEBI" id="CHEBI:60240"/>
    </ligand>
</feature>
<dbReference type="PANTHER" id="PTHR47572:SF4">
    <property type="entry name" value="LACTONASE DRP35"/>
    <property type="match status" value="1"/>
</dbReference>
<feature type="binding site" evidence="4">
    <location>
        <position position="116"/>
    </location>
    <ligand>
        <name>substrate</name>
    </ligand>
</feature>
<keyword evidence="4" id="KW-0862">Zinc</keyword>
<organism evidence="6 7">
    <name type="scientific">Amycolatopsis marina</name>
    <dbReference type="NCBI Taxonomy" id="490629"/>
    <lineage>
        <taxon>Bacteria</taxon>
        <taxon>Bacillati</taxon>
        <taxon>Actinomycetota</taxon>
        <taxon>Actinomycetes</taxon>
        <taxon>Pseudonocardiales</taxon>
        <taxon>Pseudonocardiaceae</taxon>
        <taxon>Amycolatopsis</taxon>
    </lineage>
</organism>
<evidence type="ECO:0000256" key="3">
    <source>
        <dbReference type="PIRSR" id="PIRSR605511-1"/>
    </source>
</evidence>
<dbReference type="PANTHER" id="PTHR47572">
    <property type="entry name" value="LIPOPROTEIN-RELATED"/>
    <property type="match status" value="1"/>
</dbReference>
<dbReference type="PRINTS" id="PR01790">
    <property type="entry name" value="SMP30FAMILY"/>
</dbReference>
<dbReference type="InterPro" id="IPR013658">
    <property type="entry name" value="SGL"/>
</dbReference>
<reference evidence="7" key="1">
    <citation type="submission" date="2016-10" db="EMBL/GenBank/DDBJ databases">
        <authorList>
            <person name="Varghese N."/>
            <person name="Submissions S."/>
        </authorList>
    </citation>
    <scope>NUCLEOTIDE SEQUENCE [LARGE SCALE GENOMIC DNA]</scope>
    <source>
        <strain evidence="7">CGMCC 4.3568</strain>
    </source>
</reference>
<sequence>METATSVLGEGYAFTECPRWHEGRLWFVDMHGQQVVALDEEGMAEVITSVPGRVGGIGWLPDGRLLVVQQDASKILRLDPGGLVEHADLSGTVSTMLNDMWVDASGRAWVGEMGFDPHTFLADPEVVTELTGERVDAPLDVPATSRVFMVEPDGTWRTAATDLIFTNGIVLDDRTRTLFVAETFGARLTIFDVEADGSLASRRELPLGFAPDGMSIDGEGRLWIADPMHMCARLIDLNGTEVDRVTTDQLCLACAVGGSTGRTLFLCTAPTTEEDQSLQLRAARIDSVALAGRSS</sequence>
<dbReference type="Proteomes" id="UP000243799">
    <property type="component" value="Unassembled WGS sequence"/>
</dbReference>
<protein>
    <submittedName>
        <fullName evidence="6">Sugar lactone lactonase YvrE</fullName>
    </submittedName>
</protein>
<dbReference type="InterPro" id="IPR005511">
    <property type="entry name" value="SMP-30"/>
</dbReference>
<dbReference type="EMBL" id="FOKG01000019">
    <property type="protein sequence ID" value="SFB56307.1"/>
    <property type="molecule type" value="Genomic_DNA"/>
</dbReference>
<accession>A0A1I1C1U9</accession>
<evidence type="ECO:0000313" key="7">
    <source>
        <dbReference type="Proteomes" id="UP000243799"/>
    </source>
</evidence>
<dbReference type="InterPro" id="IPR051262">
    <property type="entry name" value="SMP-30/CGR1_Lactonase"/>
</dbReference>
<dbReference type="SUPFAM" id="SSF63829">
    <property type="entry name" value="Calcium-dependent phosphotriesterase"/>
    <property type="match status" value="1"/>
</dbReference>
<feature type="active site" description="Proton donor/acceptor" evidence="3">
    <location>
        <position position="212"/>
    </location>
</feature>
<comment type="cofactor">
    <cofactor evidence="4">
        <name>Zn(2+)</name>
        <dbReference type="ChEBI" id="CHEBI:29105"/>
    </cofactor>
    <text evidence="4">Binds 1 divalent metal cation per subunit.</text>
</comment>
<comment type="similarity">
    <text evidence="1">Belongs to the SMP-30/CGR1 family.</text>
</comment>